<evidence type="ECO:0000256" key="1">
    <source>
        <dbReference type="SAM" id="MobiDB-lite"/>
    </source>
</evidence>
<keyword evidence="2" id="KW-0812">Transmembrane</keyword>
<dbReference type="EMBL" id="AP017369">
    <property type="protein sequence ID" value="BAU96845.1"/>
    <property type="molecule type" value="Genomic_DNA"/>
</dbReference>
<evidence type="ECO:0000256" key="2">
    <source>
        <dbReference type="SAM" id="Phobius"/>
    </source>
</evidence>
<feature type="region of interest" description="Disordered" evidence="1">
    <location>
        <begin position="1"/>
        <end position="33"/>
    </location>
</feature>
<feature type="compositionally biased region" description="Low complexity" evidence="1">
    <location>
        <begin position="62"/>
        <end position="101"/>
    </location>
</feature>
<keyword evidence="2" id="KW-1133">Transmembrane helix</keyword>
<organism evidence="3 4">
    <name type="scientific">Corynebacterium suranareeae</name>
    <dbReference type="NCBI Taxonomy" id="2506452"/>
    <lineage>
        <taxon>Bacteria</taxon>
        <taxon>Bacillati</taxon>
        <taxon>Actinomycetota</taxon>
        <taxon>Actinomycetes</taxon>
        <taxon>Mycobacteriales</taxon>
        <taxon>Corynebacteriaceae</taxon>
        <taxon>Corynebacterium</taxon>
    </lineage>
</organism>
<keyword evidence="2" id="KW-0472">Membrane</keyword>
<name>A0A160PT03_9CORY</name>
<feature type="transmembrane region" description="Helical" evidence="2">
    <location>
        <begin position="38"/>
        <end position="57"/>
    </location>
</feature>
<evidence type="ECO:0000313" key="3">
    <source>
        <dbReference type="EMBL" id="BAU96845.1"/>
    </source>
</evidence>
<dbReference type="Proteomes" id="UP000218244">
    <property type="component" value="Chromosome"/>
</dbReference>
<gene>
    <name evidence="3" type="ORF">N24_2583</name>
</gene>
<keyword evidence="4" id="KW-1185">Reference proteome</keyword>
<feature type="region of interest" description="Disordered" evidence="1">
    <location>
        <begin position="62"/>
        <end position="136"/>
    </location>
</feature>
<reference evidence="3 4" key="1">
    <citation type="submission" date="2016-02" db="EMBL/GenBank/DDBJ databases">
        <title>Corynebacterium glutamicum N24 whole genome sequencing project.</title>
        <authorList>
            <person name="Matsutani M."/>
            <person name="Nangtapong N."/>
            <person name="Yakushi T."/>
            <person name="Matsushita K."/>
        </authorList>
    </citation>
    <scope>NUCLEOTIDE SEQUENCE [LARGE SCALE GENOMIC DNA]</scope>
    <source>
        <strain evidence="3 4">N24</strain>
    </source>
</reference>
<accession>A0A160PT03</accession>
<feature type="compositionally biased region" description="Low complexity" evidence="1">
    <location>
        <begin position="125"/>
        <end position="136"/>
    </location>
</feature>
<dbReference type="KEGG" id="csur:N24_2583"/>
<feature type="compositionally biased region" description="Polar residues" evidence="1">
    <location>
        <begin position="102"/>
        <end position="115"/>
    </location>
</feature>
<dbReference type="AlphaFoldDB" id="A0A160PT03"/>
<evidence type="ECO:0000313" key="4">
    <source>
        <dbReference type="Proteomes" id="UP000218244"/>
    </source>
</evidence>
<feature type="compositionally biased region" description="Polar residues" evidence="1">
    <location>
        <begin position="18"/>
        <end position="27"/>
    </location>
</feature>
<proteinExistence type="predicted"/>
<sequence>MADSPDQETRRFAAVRASSETVGSPTQVPAKHPRNSSIIGLILILIAIIVLAGILLINSLSSSSDDSSDAAESSVASDTPSVTPSDTSEAEDSAGSAESAEQPTETTAPSATQAAGNRPAQPSLPADASPANAAAQANTDAGDLNNVYTGSASTSTEFAQAVRDAFVNHYLETDELSGQVTATSPVTGGNYTMNCTDNGEYVTCTGGNNAVVYIS</sequence>
<protein>
    <submittedName>
        <fullName evidence="3">Uncharacterized protein</fullName>
    </submittedName>
</protein>